<feature type="transmembrane region" description="Helical" evidence="8">
    <location>
        <begin position="97"/>
        <end position="115"/>
    </location>
</feature>
<protein>
    <submittedName>
        <fullName evidence="10">Glycosyltransferase family 39 protein</fullName>
        <ecNumber evidence="10">2.4.-.-</ecNumber>
    </submittedName>
</protein>
<feature type="transmembrane region" description="Helical" evidence="8">
    <location>
        <begin position="170"/>
        <end position="198"/>
    </location>
</feature>
<dbReference type="RefSeq" id="WP_381743450.1">
    <property type="nucleotide sequence ID" value="NZ_JBHSDP010000027.1"/>
</dbReference>
<name>A0ABV8TN37_9ACTN</name>
<gene>
    <name evidence="10" type="ORF">ACFPC0_30235</name>
</gene>
<keyword evidence="6 8" id="KW-1133">Transmembrane helix</keyword>
<dbReference type="EC" id="2.4.-.-" evidence="10"/>
<dbReference type="Pfam" id="PF13231">
    <property type="entry name" value="PMT_2"/>
    <property type="match status" value="1"/>
</dbReference>
<evidence type="ECO:0000256" key="4">
    <source>
        <dbReference type="ARBA" id="ARBA00022679"/>
    </source>
</evidence>
<evidence type="ECO:0000256" key="7">
    <source>
        <dbReference type="ARBA" id="ARBA00023136"/>
    </source>
</evidence>
<dbReference type="Proteomes" id="UP001595824">
    <property type="component" value="Unassembled WGS sequence"/>
</dbReference>
<evidence type="ECO:0000256" key="3">
    <source>
        <dbReference type="ARBA" id="ARBA00022676"/>
    </source>
</evidence>
<comment type="subcellular location">
    <subcellularLocation>
        <location evidence="1">Cell membrane</location>
        <topology evidence="1">Multi-pass membrane protein</topology>
    </subcellularLocation>
</comment>
<feature type="transmembrane region" description="Helical" evidence="8">
    <location>
        <begin position="313"/>
        <end position="333"/>
    </location>
</feature>
<evidence type="ECO:0000256" key="5">
    <source>
        <dbReference type="ARBA" id="ARBA00022692"/>
    </source>
</evidence>
<feature type="transmembrane region" description="Helical" evidence="8">
    <location>
        <begin position="63"/>
        <end position="85"/>
    </location>
</feature>
<feature type="transmembrane region" description="Helical" evidence="8">
    <location>
        <begin position="210"/>
        <end position="227"/>
    </location>
</feature>
<sequence length="501" mass="53619">MTRTASPRTTVRAALPAVAPAALPAALALALGLWGIGRRDSMWRDESVTHQVAHRSLGDLGRLLGHIDAVHGLYYLLMHAVFALWDGGVLALRLPSVLATALAAAGVGVTGARLAGRRAGVLAGTVFAVLPVTQQYAQEGRSYALVTAAVTWATYAFLRGLDAPGRRWWAGYAVLLAVACWLHEFAALALTAYALTLWRLGAPRRTWRRWALASAAVLAALLPLAVLSARQAEGQLGWLGRPSAAMWFQYAAVAAVCALLARWLLRDGTGEPGRGGAARGRVTLVRLGLGLAVLPAGLLMTVSLVKPWYVDRYVIYGMTGAALLAGAALDRAVAGRARWRRAVRVPVACLAAVAAVAVLLPWSLAVRSPQSRKDDAVAVSREVRRLARPGDGVLFLPARRREWLLSRPALYARLDDLALSGSPAASATLQGTELPAAEIRRRILAADRIVALADPPGQPLDPYPQEAVKRDVLHRQFEVCARVHVHGAQVLRYARPGRCAR</sequence>
<keyword evidence="4 10" id="KW-0808">Transferase</keyword>
<evidence type="ECO:0000256" key="2">
    <source>
        <dbReference type="ARBA" id="ARBA00022475"/>
    </source>
</evidence>
<evidence type="ECO:0000259" key="9">
    <source>
        <dbReference type="Pfam" id="PF13231"/>
    </source>
</evidence>
<evidence type="ECO:0000313" key="10">
    <source>
        <dbReference type="EMBL" id="MFC4331970.1"/>
    </source>
</evidence>
<evidence type="ECO:0000256" key="1">
    <source>
        <dbReference type="ARBA" id="ARBA00004651"/>
    </source>
</evidence>
<keyword evidence="3 10" id="KW-0328">Glycosyltransferase</keyword>
<evidence type="ECO:0000313" key="11">
    <source>
        <dbReference type="Proteomes" id="UP001595824"/>
    </source>
</evidence>
<accession>A0ABV8TN37</accession>
<feature type="transmembrane region" description="Helical" evidence="8">
    <location>
        <begin position="142"/>
        <end position="158"/>
    </location>
</feature>
<keyword evidence="11" id="KW-1185">Reference proteome</keyword>
<organism evidence="10 11">
    <name type="scientific">Streptomyces andamanensis</name>
    <dbReference type="NCBI Taxonomy" id="1565035"/>
    <lineage>
        <taxon>Bacteria</taxon>
        <taxon>Bacillati</taxon>
        <taxon>Actinomycetota</taxon>
        <taxon>Actinomycetes</taxon>
        <taxon>Kitasatosporales</taxon>
        <taxon>Streptomycetaceae</taxon>
        <taxon>Streptomyces</taxon>
    </lineage>
</organism>
<feature type="transmembrane region" description="Helical" evidence="8">
    <location>
        <begin position="345"/>
        <end position="364"/>
    </location>
</feature>
<feature type="transmembrane region" description="Helical" evidence="8">
    <location>
        <begin position="285"/>
        <end position="307"/>
    </location>
</feature>
<keyword evidence="7 8" id="KW-0472">Membrane</keyword>
<dbReference type="EMBL" id="JBHSDP010000027">
    <property type="protein sequence ID" value="MFC4331970.1"/>
    <property type="molecule type" value="Genomic_DNA"/>
</dbReference>
<feature type="domain" description="Glycosyltransferase RgtA/B/C/D-like" evidence="9">
    <location>
        <begin position="75"/>
        <end position="224"/>
    </location>
</feature>
<dbReference type="InterPro" id="IPR050297">
    <property type="entry name" value="LipidA_mod_glycosyltrf_83"/>
</dbReference>
<comment type="caution">
    <text evidence="10">The sequence shown here is derived from an EMBL/GenBank/DDBJ whole genome shotgun (WGS) entry which is preliminary data.</text>
</comment>
<dbReference type="PANTHER" id="PTHR33908:SF3">
    <property type="entry name" value="UNDECAPRENYL PHOSPHATE-ALPHA-4-AMINO-4-DEOXY-L-ARABINOSE ARABINOSYL TRANSFERASE"/>
    <property type="match status" value="1"/>
</dbReference>
<keyword evidence="5 8" id="KW-0812">Transmembrane</keyword>
<reference evidence="11" key="1">
    <citation type="journal article" date="2019" name="Int. J. Syst. Evol. Microbiol.">
        <title>The Global Catalogue of Microorganisms (GCM) 10K type strain sequencing project: providing services to taxonomists for standard genome sequencing and annotation.</title>
        <authorList>
            <consortium name="The Broad Institute Genomics Platform"/>
            <consortium name="The Broad Institute Genome Sequencing Center for Infectious Disease"/>
            <person name="Wu L."/>
            <person name="Ma J."/>
        </authorList>
    </citation>
    <scope>NUCLEOTIDE SEQUENCE [LARGE SCALE GENOMIC DNA]</scope>
    <source>
        <strain evidence="11">PCU 347</strain>
    </source>
</reference>
<evidence type="ECO:0000256" key="8">
    <source>
        <dbReference type="SAM" id="Phobius"/>
    </source>
</evidence>
<feature type="transmembrane region" description="Helical" evidence="8">
    <location>
        <begin position="13"/>
        <end position="34"/>
    </location>
</feature>
<dbReference type="PANTHER" id="PTHR33908">
    <property type="entry name" value="MANNOSYLTRANSFERASE YKCB-RELATED"/>
    <property type="match status" value="1"/>
</dbReference>
<proteinExistence type="predicted"/>
<dbReference type="InterPro" id="IPR038731">
    <property type="entry name" value="RgtA/B/C-like"/>
</dbReference>
<feature type="transmembrane region" description="Helical" evidence="8">
    <location>
        <begin position="247"/>
        <end position="265"/>
    </location>
</feature>
<keyword evidence="2" id="KW-1003">Cell membrane</keyword>
<dbReference type="GO" id="GO:0016757">
    <property type="term" value="F:glycosyltransferase activity"/>
    <property type="evidence" value="ECO:0007669"/>
    <property type="project" value="UniProtKB-KW"/>
</dbReference>
<evidence type="ECO:0000256" key="6">
    <source>
        <dbReference type="ARBA" id="ARBA00022989"/>
    </source>
</evidence>